<keyword evidence="2" id="KW-1185">Reference proteome</keyword>
<gene>
    <name evidence="1" type="ORF">FKX85_02380</name>
</gene>
<dbReference type="Proteomes" id="UP000316614">
    <property type="component" value="Chromosome"/>
</dbReference>
<dbReference type="EMBL" id="CP041253">
    <property type="protein sequence ID" value="QDH77945.1"/>
    <property type="molecule type" value="Genomic_DNA"/>
</dbReference>
<dbReference type="KEGG" id="echi:FKX85_02380"/>
<organism evidence="1 2">
    <name type="scientific">Echinicola soli</name>
    <dbReference type="NCBI Taxonomy" id="2591634"/>
    <lineage>
        <taxon>Bacteria</taxon>
        <taxon>Pseudomonadati</taxon>
        <taxon>Bacteroidota</taxon>
        <taxon>Cytophagia</taxon>
        <taxon>Cytophagales</taxon>
        <taxon>Cyclobacteriaceae</taxon>
        <taxon>Echinicola</taxon>
    </lineage>
</organism>
<dbReference type="AlphaFoldDB" id="A0A514CDQ1"/>
<proteinExistence type="predicted"/>
<name>A0A514CDQ1_9BACT</name>
<accession>A0A514CDQ1</accession>
<sequence>MSKIVFNGSISGVGHHFGDNFYLNPESFIQNSDKIYSKTEQELIEIIFKNFQSEDQKRELLNSLIGLSNTPEENTTQAPIWRQFINQLVDLGSKEAASIVIDFTKGLIPNVIENLSL</sequence>
<dbReference type="RefSeq" id="WP_141613209.1">
    <property type="nucleotide sequence ID" value="NZ_CP041253.1"/>
</dbReference>
<protein>
    <submittedName>
        <fullName evidence="1">Uncharacterized protein</fullName>
    </submittedName>
</protein>
<evidence type="ECO:0000313" key="1">
    <source>
        <dbReference type="EMBL" id="QDH77945.1"/>
    </source>
</evidence>
<reference evidence="1 2" key="1">
    <citation type="submission" date="2019-06" db="EMBL/GenBank/DDBJ databases">
        <title>Echinicola alkalisoli sp. nov. isolated from saline soil.</title>
        <authorList>
            <person name="Sun J.-Q."/>
            <person name="Xu L."/>
        </authorList>
    </citation>
    <scope>NUCLEOTIDE SEQUENCE [LARGE SCALE GENOMIC DNA]</scope>
    <source>
        <strain evidence="1 2">LN3S3</strain>
    </source>
</reference>
<evidence type="ECO:0000313" key="2">
    <source>
        <dbReference type="Proteomes" id="UP000316614"/>
    </source>
</evidence>